<proteinExistence type="predicted"/>
<organism evidence="2 3">
    <name type="scientific">Streptomyces phaeoluteigriseus</name>
    <dbReference type="NCBI Taxonomy" id="114686"/>
    <lineage>
        <taxon>Bacteria</taxon>
        <taxon>Bacillati</taxon>
        <taxon>Actinomycetota</taxon>
        <taxon>Actinomycetes</taxon>
        <taxon>Kitasatosporales</taxon>
        <taxon>Streptomycetaceae</taxon>
        <taxon>Streptomyces</taxon>
        <taxon>Streptomyces aurantiacus group</taxon>
    </lineage>
</organism>
<name>A0A1V6MJB8_9ACTN</name>
<comment type="caution">
    <text evidence="2">The sequence shown here is derived from an EMBL/GenBank/DDBJ whole genome shotgun (WGS) entry which is preliminary data.</text>
</comment>
<accession>A0A1V6MJB8</accession>
<dbReference type="STRING" id="114686.BM536_029640"/>
<evidence type="ECO:0000256" key="1">
    <source>
        <dbReference type="SAM" id="MobiDB-lite"/>
    </source>
</evidence>
<reference evidence="2 3" key="2">
    <citation type="submission" date="2017-02" db="EMBL/GenBank/DDBJ databases">
        <title>Draft genome sequence of Streptomyces phaeoluteigriseus type strain DSM41896.</title>
        <authorList>
            <person name="Salih T.S."/>
            <person name="Algora Gallardo L."/>
            <person name="Melo Santos T."/>
            <person name="Filgueira Martinez S."/>
            <person name="Herron P.R."/>
        </authorList>
    </citation>
    <scope>NUCLEOTIDE SEQUENCE [LARGE SCALE GENOMIC DNA]</scope>
    <source>
        <strain evidence="2 3">DSM 41896</strain>
    </source>
</reference>
<gene>
    <name evidence="2" type="ORF">BM536_029640</name>
</gene>
<feature type="region of interest" description="Disordered" evidence="1">
    <location>
        <begin position="99"/>
        <end position="123"/>
    </location>
</feature>
<protein>
    <submittedName>
        <fullName evidence="2">Uncharacterized protein</fullName>
    </submittedName>
</protein>
<dbReference type="EMBL" id="MPOH02000019">
    <property type="protein sequence ID" value="OQD52382.1"/>
    <property type="molecule type" value="Genomic_DNA"/>
</dbReference>
<dbReference type="AlphaFoldDB" id="A0A1V6MJB8"/>
<evidence type="ECO:0000313" key="2">
    <source>
        <dbReference type="EMBL" id="OQD52382.1"/>
    </source>
</evidence>
<reference evidence="3" key="1">
    <citation type="submission" date="2016-11" db="EMBL/GenBank/DDBJ databases">
        <authorList>
            <person name="Schniete J.K."/>
            <person name="Salih T."/>
            <person name="Algora Gallardo L."/>
            <person name="Martinez Fernandez S."/>
            <person name="Herron P.R."/>
        </authorList>
    </citation>
    <scope>NUCLEOTIDE SEQUENCE [LARGE SCALE GENOMIC DNA]</scope>
    <source>
        <strain evidence="3">DSM 41896</strain>
    </source>
</reference>
<evidence type="ECO:0000313" key="3">
    <source>
        <dbReference type="Proteomes" id="UP000184286"/>
    </source>
</evidence>
<sequence>MKKDEPDSEVVRYVERQRKYAACLRKEGLDVPDPDARGKIDDEAFEAIKADIGSSVSALNKCDHLQSPVPDYLAEEMTPTRAPEEITQDKNFADCMQENGVPEYPDPEFDAKSWPKKGAGAPVNETTASYKRAFPLCYEKTYGQKYVPAEEAAG</sequence>
<dbReference type="Proteomes" id="UP000184286">
    <property type="component" value="Unassembled WGS sequence"/>
</dbReference>